<gene>
    <name evidence="1" type="ORF">C4B59_07400</name>
</gene>
<protein>
    <submittedName>
        <fullName evidence="1">Uncharacterized protein</fullName>
    </submittedName>
</protein>
<organism evidence="1 2">
    <name type="scientific">Candidatus Methanogaster sp</name>
    <dbReference type="NCBI Taxonomy" id="3386292"/>
    <lineage>
        <taxon>Archaea</taxon>
        <taxon>Methanobacteriati</taxon>
        <taxon>Methanobacteriota</taxon>
        <taxon>Stenosarchaea group</taxon>
        <taxon>Methanomicrobia</taxon>
        <taxon>Methanosarcinales</taxon>
        <taxon>ANME-2 cluster</taxon>
        <taxon>Candidatus Methanogasteraceae</taxon>
        <taxon>Candidatus Methanogaster</taxon>
    </lineage>
</organism>
<accession>A0AC61L384</accession>
<reference evidence="1" key="1">
    <citation type="submission" date="2018-01" db="EMBL/GenBank/DDBJ databases">
        <authorList>
            <person name="Krukenberg V."/>
        </authorList>
    </citation>
    <scope>NUCLEOTIDE SEQUENCE</scope>
    <source>
        <strain evidence="1">E20ANME2</strain>
    </source>
</reference>
<dbReference type="EMBL" id="PQXF01000011">
    <property type="protein sequence ID" value="PXF60806.1"/>
    <property type="molecule type" value="Genomic_DNA"/>
</dbReference>
<evidence type="ECO:0000313" key="1">
    <source>
        <dbReference type="EMBL" id="PXF60806.1"/>
    </source>
</evidence>
<proteinExistence type="predicted"/>
<name>A0AC61L384_9EURY</name>
<comment type="caution">
    <text evidence="1">The sequence shown here is derived from an EMBL/GenBank/DDBJ whole genome shotgun (WGS) entry which is preliminary data.</text>
</comment>
<dbReference type="Proteomes" id="UP000248329">
    <property type="component" value="Unassembled WGS sequence"/>
</dbReference>
<evidence type="ECO:0000313" key="2">
    <source>
        <dbReference type="Proteomes" id="UP000248329"/>
    </source>
</evidence>
<sequence>MDKRTIIVIALAVMVFSIPAGAEINETQGGGGGDGNGTYPPGWIGTPTPVETATAVPEPTAEPEETPTVAPPPVETPTCAIEIRGEVVDAATQIAPFIWTGQNFAGLYYDVDRNLMSDSLASTVTVPDTIEAGDLAYTAYRVESCYTNPEIGEYFAIGWFGERYMAVNGKPYVISPIIFEMNEDCKKTLATGDEWNLGNGYSLVVTRIDLAVDEAWLSLFKNGVEVASSVIQPCETGDWFGNYMHINGFPGAYTVEMWNAPTTSTFVYQADVGDEADVPIFSVYVDAIFRGTDANVAQFKYAILIDDDPTRVIETGAGTMTTETVTPESVRLVNNRRIKLYMDSDTMITEDLRIHVADDRDGDMVNNYRYYPYIRCECPTPEPEPTPTPTPHHTDRPVEIRGEVVNLTGTQEEDLVWNAYNFAGFWYDPDDDLEMENLRIRAGALNHFTNDRTIDEGDLTYTTHPVFHEYELHENKNLTVESDHPGGDCGYFIEGFMADEYVAIGNNANKLCKLLVEFKDDDKKTLLTGEAWDIGGGFTLTADRINLEHNQVWFSLCKDGRELDNEVVSTNGTQQDRVYTYTSDIGWEDDIPVFSCYVDAVFRGTDCNVVQVMYVFLIDNKVTEIETGDTYGIMEVMTVSGSEVTLRNDEGTIDLDTDTTEHIMGDIYFITADDSSAIRFYPMAEYSEPGVYEVRGAVVELDGTNPQPDVDQVWDYSNFAGFWYGLDDDLATETLTINGSAMSFPSDRVLDEGTVVYETYPVYQEYELHKDLGLTVESSHPGGDCGYFIEGFMADEYVAIDNNANKLCKLLVEFEGVESEGKGKKTLSTGEEWGLGGGFVLVPNQIDLEGDAVWFSLYKDGKELDSEVILCGSGDPQDRVYTYTADICGEDDVPVFSCYVDAVFRGTDSNIVQIMYVFLIDDNMLMIDTGDESGNMKVVTADSTGITLINDETIDLDAGTTEQITDNIYFRVADDDVLRFYPFVERIIRGAVSPPSEEPEEELSDSDGDGVPDLWDKESDTPHGYLVNSEGIGRMWGDMNGDGKLTSVDALMLLQAMAGTLKDIATGCDELDQRVLRMYDRNSDGWIDDTWMQYASIDVECNRITTSEYEQVKYAYEHKCPVEPEWV</sequence>